<dbReference type="NCBIfam" id="TIGR04056">
    <property type="entry name" value="OMP_RagA_SusC"/>
    <property type="match status" value="1"/>
</dbReference>
<feature type="domain" description="TonB-dependent receptor plug" evidence="2">
    <location>
        <begin position="253"/>
        <end position="361"/>
    </location>
</feature>
<dbReference type="Pfam" id="PF07715">
    <property type="entry name" value="Plug"/>
    <property type="match status" value="1"/>
</dbReference>
<dbReference type="SUPFAM" id="SSF49464">
    <property type="entry name" value="Carboxypeptidase regulatory domain-like"/>
    <property type="match status" value="1"/>
</dbReference>
<keyword evidence="1" id="KW-0812">Transmembrane</keyword>
<dbReference type="AlphaFoldDB" id="A0A953LA84"/>
<keyword evidence="1" id="KW-0998">Cell outer membrane</keyword>
<proteinExistence type="inferred from homology"/>
<name>A0A953LA84_9BACT</name>
<dbReference type="InterPro" id="IPR039426">
    <property type="entry name" value="TonB-dep_rcpt-like"/>
</dbReference>
<dbReference type="SUPFAM" id="SSF56935">
    <property type="entry name" value="Porins"/>
    <property type="match status" value="1"/>
</dbReference>
<protein>
    <submittedName>
        <fullName evidence="3">TonB-dependent receptor</fullName>
    </submittedName>
</protein>
<accession>A0A953LA84</accession>
<evidence type="ECO:0000313" key="4">
    <source>
        <dbReference type="Proteomes" id="UP000753961"/>
    </source>
</evidence>
<keyword evidence="4" id="KW-1185">Reference proteome</keyword>
<dbReference type="InterPro" id="IPR012910">
    <property type="entry name" value="Plug_dom"/>
</dbReference>
<dbReference type="FunFam" id="2.170.130.10:FF:000003">
    <property type="entry name" value="SusC/RagA family TonB-linked outer membrane protein"/>
    <property type="match status" value="1"/>
</dbReference>
<dbReference type="GO" id="GO:0009279">
    <property type="term" value="C:cell outer membrane"/>
    <property type="evidence" value="ECO:0007669"/>
    <property type="project" value="UniProtKB-SubCell"/>
</dbReference>
<dbReference type="NCBIfam" id="TIGR04057">
    <property type="entry name" value="SusC_RagA_signa"/>
    <property type="match status" value="1"/>
</dbReference>
<dbReference type="Gene3D" id="2.170.130.10">
    <property type="entry name" value="TonB-dependent receptor, plug domain"/>
    <property type="match status" value="1"/>
</dbReference>
<reference evidence="3" key="1">
    <citation type="submission" date="2021-06" db="EMBL/GenBank/DDBJ databases">
        <title>44 bacteria genomes isolated from Dapeng, Shenzhen.</title>
        <authorList>
            <person name="Zheng W."/>
            <person name="Yu S."/>
            <person name="Huang Y."/>
        </authorList>
    </citation>
    <scope>NUCLEOTIDE SEQUENCE</scope>
    <source>
        <strain evidence="3">DP5N28-2</strain>
    </source>
</reference>
<organism evidence="3 4">
    <name type="scientific">Membranihabitans marinus</name>
    <dbReference type="NCBI Taxonomy" id="1227546"/>
    <lineage>
        <taxon>Bacteria</taxon>
        <taxon>Pseudomonadati</taxon>
        <taxon>Bacteroidota</taxon>
        <taxon>Saprospiria</taxon>
        <taxon>Saprospirales</taxon>
        <taxon>Saprospiraceae</taxon>
        <taxon>Membranihabitans</taxon>
    </lineage>
</organism>
<comment type="similarity">
    <text evidence="1">Belongs to the TonB-dependent receptor family.</text>
</comment>
<dbReference type="InterPro" id="IPR037066">
    <property type="entry name" value="Plug_dom_sf"/>
</dbReference>
<keyword evidence="3" id="KW-0675">Receptor</keyword>
<dbReference type="InterPro" id="IPR023997">
    <property type="entry name" value="TonB-dep_OMP_SusC/RagA_CS"/>
</dbReference>
<dbReference type="InterPro" id="IPR023996">
    <property type="entry name" value="TonB-dep_OMP_SusC/RagA"/>
</dbReference>
<dbReference type="Proteomes" id="UP000753961">
    <property type="component" value="Unassembled WGS sequence"/>
</dbReference>
<dbReference type="InterPro" id="IPR008969">
    <property type="entry name" value="CarboxyPept-like_regulatory"/>
</dbReference>
<dbReference type="Gene3D" id="2.60.40.1120">
    <property type="entry name" value="Carboxypeptidase-like, regulatory domain"/>
    <property type="match status" value="1"/>
</dbReference>
<gene>
    <name evidence="3" type="ORF">KUV50_04355</name>
</gene>
<dbReference type="Pfam" id="PF13715">
    <property type="entry name" value="CarbopepD_reg_2"/>
    <property type="match status" value="1"/>
</dbReference>
<dbReference type="RefSeq" id="WP_222578875.1">
    <property type="nucleotide sequence ID" value="NZ_JAHVHU010000004.1"/>
</dbReference>
<keyword evidence="1" id="KW-0813">Transport</keyword>
<dbReference type="FunFam" id="2.60.40.1120:FF:000003">
    <property type="entry name" value="Outer membrane protein Omp121"/>
    <property type="match status" value="1"/>
</dbReference>
<evidence type="ECO:0000259" key="2">
    <source>
        <dbReference type="Pfam" id="PF07715"/>
    </source>
</evidence>
<evidence type="ECO:0000256" key="1">
    <source>
        <dbReference type="PROSITE-ProRule" id="PRU01360"/>
    </source>
</evidence>
<keyword evidence="1" id="KW-0472">Membrane</keyword>
<comment type="caution">
    <text evidence="3">The sequence shown here is derived from an EMBL/GenBank/DDBJ whole genome shotgun (WGS) entry which is preliminary data.</text>
</comment>
<dbReference type="EMBL" id="JAHVHU010000004">
    <property type="protein sequence ID" value="MBY5957356.1"/>
    <property type="molecule type" value="Genomic_DNA"/>
</dbReference>
<sequence>MMTLAIEKRFLKPHALSYIVGFLIAMVCFLPWSNASEAELDEEILIEEAFMRIGKEYKVFFNYDRAIVANIKVEYVSGAHESVDEVLEAVFSQTSLQYQMFENRYIAVFRSDQEGIESLKQMIVHFQEIVDRQEVKEGLARKPIVQLESLSLDRLYRKKLELNISGTVTNDEGEPLIGVNILVKGTDKGTSSDIDGKFTLKDVNEKATLVLSYVGYKKKEVPVNGRSSINVILESDAALVDEVVVVAFGTQKKEEVIGSVTTTSPKELKVPSSNLTTALAGQMAGMVAYQRSGEPGQDNADFFIRGVTTFGYKKDPLILIDGIELSSRELARMQVDDIESFSILKDATATALYGARGANGVILIKTKEGVEGKAKVSFRIENSISTPTKEVELADPITYMRLNNEAVLTRNPLGITPYPQQKIDNTIAGTNPLVYPATDWRDLLFKKNAVNQRANLNVSGGGPVARYYLAATLNQDNGLLKVDKRNNFNNNINLKTYELRANVNVNLTKTSEVGIKLYGTFDDYVGPIGGGSHFYREVVGSDPVAFPAFYPVDSQYQFVDHILFGNSPENLVNPYADLVRGYKEYNQSLMLAQFTFNQDLSFITEGLDFNGLFNTTRYSYFDVARAYRPYYYQVGYYDKYNDSYTLDPINEDTGTEYLSYSEGPKNVRSTTYIQLIANYNRVFADKHSVGSMLVFLMQNRLNGNAGSLQTSLPHRNIGLSGRFTYSYDKRYFAEFDFGYNGSERFYRTNRYGFFPSGGIAWEISNEDFMSGLNDFLTTFKVRYTYGLIGNDAIGSASDRFFYLSEVSLNASGRSAVFGLDNTYRKNGVVIYRYGNPEVTWERSYKSNLGFEVGLFDKLNFQADFWKEERTHILMTRSFIPTTMGLYPSSVPKANVGSAEGSGVDLSVDYSQFFRNSFWIQARANFTYASSHFSAFEEPIYDNEPWKSRIGYPINQQWGYIAERLFVDDEEVFNSPVQNFGEVPMGGDIKYRDVNGDGQITTLDQVPIGHPTTPEVIYGFGGSFGYKDFDFSFFFQGLARESFWIDVNRTSPFAYSGKVNGLNLKNQLLEAYANDHWSEDNRDLYALWPRLSPNVNVNNRQQNTWFMRNGSFLRLKHAEVGYSLPEHLADRFFLEKARIYFSGINLLSVSAFKLWDVEMAGNGLNYPIQKVYNIGLQISF</sequence>
<dbReference type="PROSITE" id="PS52016">
    <property type="entry name" value="TONB_DEPENDENT_REC_3"/>
    <property type="match status" value="1"/>
</dbReference>
<keyword evidence="1" id="KW-1134">Transmembrane beta strand</keyword>
<evidence type="ECO:0000313" key="3">
    <source>
        <dbReference type="EMBL" id="MBY5957356.1"/>
    </source>
</evidence>
<comment type="subcellular location">
    <subcellularLocation>
        <location evidence="1">Cell outer membrane</location>
        <topology evidence="1">Multi-pass membrane protein</topology>
    </subcellularLocation>
</comment>